<dbReference type="GO" id="GO:0016853">
    <property type="term" value="F:isomerase activity"/>
    <property type="evidence" value="ECO:0007669"/>
    <property type="project" value="InterPro"/>
</dbReference>
<reference evidence="1 2" key="1">
    <citation type="submission" date="2020-04" db="EMBL/GenBank/DDBJ databases">
        <authorList>
            <person name="De Canck E."/>
        </authorList>
    </citation>
    <scope>NUCLEOTIDE SEQUENCE [LARGE SCALE GENOMIC DNA]</scope>
    <source>
        <strain evidence="1 2">LMG 24238</strain>
    </source>
</reference>
<sequence length="371" mass="41375">MRFGVRFSVARTLRVPPAARCARHVIGDIDGRSCRHLPEAQPFLTMRDVSLNPIRPFATGLTWLDDPALAPSLVTLTAGAMHVVVAPDVGGALAAYYESTPEGPLHWLRPATQAAFDQRDPLRMASFPLFPYCNRIRDARFQFDGGTVDLNGNDLRFTHALHGNAWRHPWQVVARTESSVELHFEHEPDPRHPGDWPFRYRARQRIELIGGALRITLSAQNLGDRPMPFGMGHHPYYPRTAQTRVYADVQAMWHADADVLPTHLGPHPAVEALRHGMSPDAFALDNNFANWSREATIAWPDEHRQLTMTADAPFDHMVIFAPANDAQLCVEPVTNTTDCFNAVGMREQVGGCVLQPGEEIAAALNWTPRRG</sequence>
<gene>
    <name evidence="1" type="ORF">LMG24238_03791</name>
</gene>
<keyword evidence="2" id="KW-1185">Reference proteome</keyword>
<dbReference type="Pfam" id="PF01263">
    <property type="entry name" value="Aldose_epim"/>
    <property type="match status" value="1"/>
</dbReference>
<dbReference type="InterPro" id="IPR008183">
    <property type="entry name" value="Aldose_1/G6P_1-epimerase"/>
</dbReference>
<dbReference type="InterPro" id="IPR014718">
    <property type="entry name" value="GH-type_carb-bd"/>
</dbReference>
<dbReference type="GO" id="GO:0005975">
    <property type="term" value="P:carbohydrate metabolic process"/>
    <property type="evidence" value="ECO:0007669"/>
    <property type="project" value="InterPro"/>
</dbReference>
<name>A0A6J5BG43_9BURK</name>
<dbReference type="AlphaFoldDB" id="A0A6J5BG43"/>
<dbReference type="CDD" id="cd09021">
    <property type="entry name" value="Aldose_epim_Ec_YphB"/>
    <property type="match status" value="1"/>
</dbReference>
<protein>
    <recommendedName>
        <fullName evidence="3">Aldose 1-epimerase</fullName>
    </recommendedName>
</protein>
<dbReference type="SUPFAM" id="SSF74650">
    <property type="entry name" value="Galactose mutarotase-like"/>
    <property type="match status" value="1"/>
</dbReference>
<evidence type="ECO:0000313" key="1">
    <source>
        <dbReference type="EMBL" id="CAB3704264.1"/>
    </source>
</evidence>
<accession>A0A6J5BG43</accession>
<dbReference type="GO" id="GO:0030246">
    <property type="term" value="F:carbohydrate binding"/>
    <property type="evidence" value="ECO:0007669"/>
    <property type="project" value="InterPro"/>
</dbReference>
<evidence type="ECO:0000313" key="2">
    <source>
        <dbReference type="Proteomes" id="UP000494255"/>
    </source>
</evidence>
<organism evidence="1 2">
    <name type="scientific">Paraburkholderia sediminicola</name>
    <dbReference type="NCBI Taxonomy" id="458836"/>
    <lineage>
        <taxon>Bacteria</taxon>
        <taxon>Pseudomonadati</taxon>
        <taxon>Pseudomonadota</taxon>
        <taxon>Betaproteobacteria</taxon>
        <taxon>Burkholderiales</taxon>
        <taxon>Burkholderiaceae</taxon>
        <taxon>Paraburkholderia</taxon>
    </lineage>
</organism>
<evidence type="ECO:0008006" key="3">
    <source>
        <dbReference type="Google" id="ProtNLM"/>
    </source>
</evidence>
<dbReference type="Proteomes" id="UP000494255">
    <property type="component" value="Unassembled WGS sequence"/>
</dbReference>
<proteinExistence type="predicted"/>
<dbReference type="EMBL" id="CADIKC010000005">
    <property type="protein sequence ID" value="CAB3704264.1"/>
    <property type="molecule type" value="Genomic_DNA"/>
</dbReference>
<dbReference type="Gene3D" id="2.70.98.10">
    <property type="match status" value="1"/>
</dbReference>
<dbReference type="InterPro" id="IPR011013">
    <property type="entry name" value="Gal_mutarotase_sf_dom"/>
</dbReference>